<evidence type="ECO:0000256" key="1">
    <source>
        <dbReference type="SAM" id="MobiDB-lite"/>
    </source>
</evidence>
<evidence type="ECO:0000313" key="3">
    <source>
        <dbReference type="Proteomes" id="UP001550378"/>
    </source>
</evidence>
<evidence type="ECO:0000313" key="2">
    <source>
        <dbReference type="EMBL" id="MEU0712645.1"/>
    </source>
</evidence>
<name>A0ABV2WH10_9ACTN</name>
<organism evidence="2 3">
    <name type="scientific">Streptomyces lavendulocolor</name>
    <dbReference type="NCBI Taxonomy" id="67316"/>
    <lineage>
        <taxon>Bacteria</taxon>
        <taxon>Bacillati</taxon>
        <taxon>Actinomycetota</taxon>
        <taxon>Actinomycetes</taxon>
        <taxon>Kitasatosporales</taxon>
        <taxon>Streptomycetaceae</taxon>
        <taxon>Streptomyces</taxon>
    </lineage>
</organism>
<comment type="caution">
    <text evidence="2">The sequence shown here is derived from an EMBL/GenBank/DDBJ whole genome shotgun (WGS) entry which is preliminary data.</text>
</comment>
<dbReference type="RefSeq" id="WP_359659213.1">
    <property type="nucleotide sequence ID" value="NZ_JBEXZO010000066.1"/>
</dbReference>
<proteinExistence type="predicted"/>
<dbReference type="EMBL" id="JBEXZR010000074">
    <property type="protein sequence ID" value="MEU0712645.1"/>
    <property type="molecule type" value="Genomic_DNA"/>
</dbReference>
<protein>
    <submittedName>
        <fullName evidence="2">Uncharacterized protein</fullName>
    </submittedName>
</protein>
<dbReference type="Proteomes" id="UP001550378">
    <property type="component" value="Unassembled WGS sequence"/>
</dbReference>
<accession>A0ABV2WH10</accession>
<feature type="region of interest" description="Disordered" evidence="1">
    <location>
        <begin position="85"/>
        <end position="122"/>
    </location>
</feature>
<keyword evidence="3" id="KW-1185">Reference proteome</keyword>
<reference evidence="2 3" key="1">
    <citation type="submission" date="2024-06" db="EMBL/GenBank/DDBJ databases">
        <title>The Natural Products Discovery Center: Release of the First 8490 Sequenced Strains for Exploring Actinobacteria Biosynthetic Diversity.</title>
        <authorList>
            <person name="Kalkreuter E."/>
            <person name="Kautsar S.A."/>
            <person name="Yang D."/>
            <person name="Bader C.D."/>
            <person name="Teijaro C.N."/>
            <person name="Fluegel L."/>
            <person name="Davis C.M."/>
            <person name="Simpson J.R."/>
            <person name="Lauterbach L."/>
            <person name="Steele A.D."/>
            <person name="Gui C."/>
            <person name="Meng S."/>
            <person name="Li G."/>
            <person name="Viehrig K."/>
            <person name="Ye F."/>
            <person name="Su P."/>
            <person name="Kiefer A.F."/>
            <person name="Nichols A."/>
            <person name="Cepeda A.J."/>
            <person name="Yan W."/>
            <person name="Fan B."/>
            <person name="Jiang Y."/>
            <person name="Adhikari A."/>
            <person name="Zheng C.-J."/>
            <person name="Schuster L."/>
            <person name="Cowan T.M."/>
            <person name="Smanski M.J."/>
            <person name="Chevrette M.G."/>
            <person name="De Carvalho L.P.S."/>
            <person name="Shen B."/>
        </authorList>
    </citation>
    <scope>NUCLEOTIDE SEQUENCE [LARGE SCALE GENOMIC DNA]</scope>
    <source>
        <strain evidence="2 3">NPDC006337</strain>
    </source>
</reference>
<gene>
    <name evidence="2" type="ORF">ABZ508_35380</name>
</gene>
<sequence length="122" mass="13081">MEDVISWLDRFARRYRGMRQPVEGLPGLLAGIGARLRAKGVPSRELPALRMPDTQASSRDRCLDLGTVVAAWALTGNGVFGLRRGRWAAGSPFTPPPGGRRAHGSAEADGHSGPGRPWVTNP</sequence>